<evidence type="ECO:0000256" key="5">
    <source>
        <dbReference type="ARBA" id="ARBA00022989"/>
    </source>
</evidence>
<dbReference type="PROSITE" id="PS50929">
    <property type="entry name" value="ABC_TM1F"/>
    <property type="match status" value="1"/>
</dbReference>
<keyword evidence="10" id="KW-1185">Reference proteome</keyword>
<dbReference type="InterPro" id="IPR039421">
    <property type="entry name" value="Type_1_exporter"/>
</dbReference>
<protein>
    <recommendedName>
        <fullName evidence="8">ABC transmembrane type-1 domain-containing protein</fullName>
    </recommendedName>
</protein>
<comment type="subcellular location">
    <subcellularLocation>
        <location evidence="1">Membrane</location>
        <topology evidence="1">Multi-pass membrane protein</topology>
    </subcellularLocation>
</comment>
<dbReference type="AlphaFoldDB" id="A0AA38RKL4"/>
<dbReference type="InterPro" id="IPR036640">
    <property type="entry name" value="ABC1_TM_sf"/>
</dbReference>
<sequence>MYDQSSSDENKTPPRTIAIDSSPLKLDRTATFRDYLRIFTYGNAWDVIVYAADMLAAAGAGLTTPLMFVLFGDFVGKFSGFVSGQVDQDLGGFDDSLDQLCLYVFTLFLVRFGLGAIHKFAFRMTGIRLSAAIRLHYLKHLFGQSIHVLDSLPPGQAVGTITATSNILQLGISEKLGIFDEYSCLIIAALIVALK</sequence>
<dbReference type="GO" id="GO:0005743">
    <property type="term" value="C:mitochondrial inner membrane"/>
    <property type="evidence" value="ECO:0007669"/>
    <property type="project" value="TreeGrafter"/>
</dbReference>
<dbReference type="GO" id="GO:0005524">
    <property type="term" value="F:ATP binding"/>
    <property type="evidence" value="ECO:0007669"/>
    <property type="project" value="InterPro"/>
</dbReference>
<organism evidence="9 10">
    <name type="scientific">Pleurostoma richardsiae</name>
    <dbReference type="NCBI Taxonomy" id="41990"/>
    <lineage>
        <taxon>Eukaryota</taxon>
        <taxon>Fungi</taxon>
        <taxon>Dikarya</taxon>
        <taxon>Ascomycota</taxon>
        <taxon>Pezizomycotina</taxon>
        <taxon>Sordariomycetes</taxon>
        <taxon>Sordariomycetidae</taxon>
        <taxon>Calosphaeriales</taxon>
        <taxon>Pleurostomataceae</taxon>
        <taxon>Pleurostoma</taxon>
    </lineage>
</organism>
<evidence type="ECO:0000256" key="4">
    <source>
        <dbReference type="ARBA" id="ARBA00022737"/>
    </source>
</evidence>
<dbReference type="GO" id="GO:0015421">
    <property type="term" value="F:ABC-type oligopeptide transporter activity"/>
    <property type="evidence" value="ECO:0007669"/>
    <property type="project" value="TreeGrafter"/>
</dbReference>
<dbReference type="Pfam" id="PF00664">
    <property type="entry name" value="ABC_membrane"/>
    <property type="match status" value="1"/>
</dbReference>
<dbReference type="InterPro" id="IPR011527">
    <property type="entry name" value="ABC1_TM_dom"/>
</dbReference>
<evidence type="ECO:0000256" key="2">
    <source>
        <dbReference type="ARBA" id="ARBA00022448"/>
    </source>
</evidence>
<proteinExistence type="predicted"/>
<keyword evidence="4" id="KW-0677">Repeat</keyword>
<name>A0AA38RKL4_9PEZI</name>
<keyword evidence="6 7" id="KW-0472">Membrane</keyword>
<keyword evidence="5 7" id="KW-1133">Transmembrane helix</keyword>
<dbReference type="PANTHER" id="PTHR43394:SF11">
    <property type="entry name" value="ATP-BINDING CASSETTE TRANSPORTER"/>
    <property type="match status" value="1"/>
</dbReference>
<reference evidence="9" key="1">
    <citation type="submission" date="2022-07" db="EMBL/GenBank/DDBJ databases">
        <title>Fungi with potential for degradation of polypropylene.</title>
        <authorList>
            <person name="Gostincar C."/>
        </authorList>
    </citation>
    <scope>NUCLEOTIDE SEQUENCE</scope>
    <source>
        <strain evidence="9">EXF-13308</strain>
    </source>
</reference>
<evidence type="ECO:0000259" key="8">
    <source>
        <dbReference type="PROSITE" id="PS50929"/>
    </source>
</evidence>
<evidence type="ECO:0000256" key="3">
    <source>
        <dbReference type="ARBA" id="ARBA00022692"/>
    </source>
</evidence>
<dbReference type="SUPFAM" id="SSF90123">
    <property type="entry name" value="ABC transporter transmembrane region"/>
    <property type="match status" value="1"/>
</dbReference>
<dbReference type="PANTHER" id="PTHR43394">
    <property type="entry name" value="ATP-DEPENDENT PERMEASE MDL1, MITOCHONDRIAL"/>
    <property type="match status" value="1"/>
</dbReference>
<evidence type="ECO:0000313" key="9">
    <source>
        <dbReference type="EMBL" id="KAJ9133034.1"/>
    </source>
</evidence>
<keyword evidence="3 7" id="KW-0812">Transmembrane</keyword>
<dbReference type="Proteomes" id="UP001174694">
    <property type="component" value="Unassembled WGS sequence"/>
</dbReference>
<gene>
    <name evidence="9" type="ORF">NKR23_g10962</name>
</gene>
<feature type="domain" description="ABC transmembrane type-1" evidence="8">
    <location>
        <begin position="54"/>
        <end position="195"/>
    </location>
</feature>
<comment type="caution">
    <text evidence="9">The sequence shown here is derived from an EMBL/GenBank/DDBJ whole genome shotgun (WGS) entry which is preliminary data.</text>
</comment>
<evidence type="ECO:0000256" key="7">
    <source>
        <dbReference type="SAM" id="Phobius"/>
    </source>
</evidence>
<accession>A0AA38RKL4</accession>
<keyword evidence="2" id="KW-0813">Transport</keyword>
<evidence type="ECO:0000313" key="10">
    <source>
        <dbReference type="Proteomes" id="UP001174694"/>
    </source>
</evidence>
<dbReference type="GO" id="GO:0090374">
    <property type="term" value="P:oligopeptide export from mitochondrion"/>
    <property type="evidence" value="ECO:0007669"/>
    <property type="project" value="TreeGrafter"/>
</dbReference>
<dbReference type="Gene3D" id="1.20.1560.10">
    <property type="entry name" value="ABC transporter type 1, transmembrane domain"/>
    <property type="match status" value="1"/>
</dbReference>
<feature type="transmembrane region" description="Helical" evidence="7">
    <location>
        <begin position="102"/>
        <end position="122"/>
    </location>
</feature>
<dbReference type="EMBL" id="JANBVO010000053">
    <property type="protein sequence ID" value="KAJ9133034.1"/>
    <property type="molecule type" value="Genomic_DNA"/>
</dbReference>
<evidence type="ECO:0000256" key="1">
    <source>
        <dbReference type="ARBA" id="ARBA00004141"/>
    </source>
</evidence>
<evidence type="ECO:0000256" key="6">
    <source>
        <dbReference type="ARBA" id="ARBA00023136"/>
    </source>
</evidence>
<feature type="transmembrane region" description="Helical" evidence="7">
    <location>
        <begin position="47"/>
        <end position="71"/>
    </location>
</feature>